<dbReference type="PROSITE" id="PS50259">
    <property type="entry name" value="G_PROTEIN_RECEP_F3_4"/>
    <property type="match status" value="1"/>
</dbReference>
<dbReference type="PRINTS" id="PR01177">
    <property type="entry name" value="GABAB1RECPTR"/>
</dbReference>
<evidence type="ECO:0000256" key="13">
    <source>
        <dbReference type="SAM" id="Phobius"/>
    </source>
</evidence>
<accession>A0A8T0ECI7</accession>
<feature type="transmembrane region" description="Helical" evidence="13">
    <location>
        <begin position="557"/>
        <end position="576"/>
    </location>
</feature>
<dbReference type="PANTHER" id="PTHR10519">
    <property type="entry name" value="GABA-B RECEPTOR"/>
    <property type="match status" value="1"/>
</dbReference>
<keyword evidence="9" id="KW-0325">Glycoprotein</keyword>
<evidence type="ECO:0000256" key="12">
    <source>
        <dbReference type="SAM" id="MobiDB-lite"/>
    </source>
</evidence>
<keyword evidence="4" id="KW-0732">Signal</keyword>
<feature type="transmembrane region" description="Helical" evidence="13">
    <location>
        <begin position="719"/>
        <end position="741"/>
    </location>
</feature>
<dbReference type="InterPro" id="IPR017978">
    <property type="entry name" value="GPCR_3_C"/>
</dbReference>
<protein>
    <recommendedName>
        <fullName evidence="11">Gamma-aminobutyric acid type B receptor subunit 2</fullName>
    </recommendedName>
</protein>
<feature type="transmembrane region" description="Helical" evidence="13">
    <location>
        <begin position="597"/>
        <end position="618"/>
    </location>
</feature>
<dbReference type="InterPro" id="IPR001828">
    <property type="entry name" value="ANF_lig-bd_rcpt"/>
</dbReference>
<dbReference type="PROSITE" id="PS00981">
    <property type="entry name" value="G_PROTEIN_RECEP_F3_3"/>
    <property type="match status" value="1"/>
</dbReference>
<dbReference type="Proteomes" id="UP000807504">
    <property type="component" value="Unassembled WGS sequence"/>
</dbReference>
<dbReference type="PANTHER" id="PTHR10519:SF74">
    <property type="entry name" value="GAMMA-AMINOBUTYRIC ACID TYPE B RECEPTOR SUBUNIT 2"/>
    <property type="match status" value="1"/>
</dbReference>
<dbReference type="CDD" id="cd06366">
    <property type="entry name" value="PBP1_GABAb_receptor"/>
    <property type="match status" value="1"/>
</dbReference>
<feature type="region of interest" description="Disordered" evidence="12">
    <location>
        <begin position="31"/>
        <end position="61"/>
    </location>
</feature>
<evidence type="ECO:0000256" key="9">
    <source>
        <dbReference type="ARBA" id="ARBA00023180"/>
    </source>
</evidence>
<dbReference type="EMBL" id="JABXBU010002230">
    <property type="protein sequence ID" value="KAF8768151.1"/>
    <property type="molecule type" value="Genomic_DNA"/>
</dbReference>
<dbReference type="PRINTS" id="PR01176">
    <property type="entry name" value="GABABRECEPTR"/>
</dbReference>
<comment type="caution">
    <text evidence="15">The sequence shown here is derived from an EMBL/GenBank/DDBJ whole genome shotgun (WGS) entry which is preliminary data.</text>
</comment>
<dbReference type="Pfam" id="PF01094">
    <property type="entry name" value="ANF_receptor"/>
    <property type="match status" value="1"/>
</dbReference>
<name>A0A8T0ECI7_ARGBR</name>
<sequence>MFVDLPKISNITTRTFIDTVPSCAEATFKTFSKKQPRESSSISSKQTPTLPTPQPPNAFPKGGWRTWRRYLLQLRRWEDWGIFKLRENLSDLAAAVSFIGVSLRSGKATVVHFPRLSDEDKLRTRHVRFFPAIQLMRSTPALLGVEAFYYEMCLDIKTITYADTHPMYTKENYPNFFRAVPSETAFNPARVALLKYYNWTRVGTLYQNSPRYDLPHSKLLTDLDSAQIMIAETQGLVEELQYELIKLKNKDVRIILGNFDEEWARRIFCEAYRLKMYGRKYQWIIVGMYQERWWEVRDQNSSCTPWELTQAMEGHIATDVLPLSSSENITVSGLTPAEYAGQYDKRRESEYSRFHGYAYDGIWAIALAIQSVAQKLKTKGKNLKEFQYRDPFWGQLFRDAFNETSFTGVTGPVHFIKNERRSQILLKQFQNGSEVKVGEYDPIFDEIDFSKGVPIIWSAGGGPPADRTHKKITKKRISITVYSILVTFAIFGIIIATVFLIVNIKYRNQRYIKMSSPYLNNIIVVGCMLTYTSVILLGMDSGLSSETNFPYVCTARAWVLMSGFTLAFGSMFSKTWRVHAIFTNIKLNKKIIKDYKLFMVVGVLVMIDVIILTTWQIIDPFYRKTTTGAPLPSPENEDIEIIPELEFCQSNNMTIFLGSIYAYKGLLMAFGCFLAWETRHVSIPALNDSKYIGMSVYNVVIMCVIGAALSFVLREQQDAAFIIISIFIMFCSTTTLCLVFVPKVRLLLELWSDDPRASEKRVRATLKPLKKSRRSSDEEDMQYSMQVLVDENRRFRQRYEDVSIELQKLNLRLREAEEPMILVTHGYDMTSPIVELPSLEVSEEESAEDTFTRRPSMPVRSQAISLPKRRMSEISVRISTMSERESSYVRTDESSVQMSSPPPTDEGTSFQFPSVPRVEEPKPSPSTSSVRYRQLQPLSLMDETGQAVKFVDSDSSEGSGKSPSARTQPEYQESDDTSYAKAIQNTQRKRSLMNGLSSSAEEDTDKFEMGTYSEADSDNNAIRPGSIRADVRRRAKSLGALRDAGRRTSYGTAGPQGVGQVSVIHNRRTDPGLLPLFPYISHIMNNRKSPNDDESTPLYSSYPSVKCDIVEYL</sequence>
<feature type="region of interest" description="Disordered" evidence="12">
    <location>
        <begin position="840"/>
        <end position="866"/>
    </location>
</feature>
<feature type="transmembrane region" description="Helical" evidence="13">
    <location>
        <begin position="518"/>
        <end position="537"/>
    </location>
</feature>
<dbReference type="Pfam" id="PF00003">
    <property type="entry name" value="7tm_3"/>
    <property type="match status" value="1"/>
</dbReference>
<evidence type="ECO:0000256" key="7">
    <source>
        <dbReference type="ARBA" id="ARBA00023136"/>
    </source>
</evidence>
<dbReference type="AlphaFoldDB" id="A0A8T0ECI7"/>
<evidence type="ECO:0000256" key="5">
    <source>
        <dbReference type="ARBA" id="ARBA00022989"/>
    </source>
</evidence>
<keyword evidence="8 15" id="KW-0675">Receptor</keyword>
<dbReference type="InterPro" id="IPR002455">
    <property type="entry name" value="GPCR3_GABA-B"/>
</dbReference>
<keyword evidence="7 13" id="KW-0472">Membrane</keyword>
<reference evidence="15" key="1">
    <citation type="journal article" date="2020" name="bioRxiv">
        <title>Chromosome-level reference genome of the European wasp spider Argiope bruennichi: a resource for studies on range expansion and evolutionary adaptation.</title>
        <authorList>
            <person name="Sheffer M.M."/>
            <person name="Hoppe A."/>
            <person name="Krehenwinkel H."/>
            <person name="Uhl G."/>
            <person name="Kuss A.W."/>
            <person name="Jensen L."/>
            <person name="Jensen C."/>
            <person name="Gillespie R.G."/>
            <person name="Hoff K.J."/>
            <person name="Prost S."/>
        </authorList>
    </citation>
    <scope>NUCLEOTIDE SEQUENCE</scope>
</reference>
<dbReference type="SUPFAM" id="SSF53822">
    <property type="entry name" value="Periplasmic binding protein-like I"/>
    <property type="match status" value="1"/>
</dbReference>
<evidence type="ECO:0000256" key="11">
    <source>
        <dbReference type="ARBA" id="ARBA00073785"/>
    </source>
</evidence>
<dbReference type="Gene3D" id="3.40.50.2300">
    <property type="match status" value="2"/>
</dbReference>
<feature type="compositionally biased region" description="Basic and acidic residues" evidence="12">
    <location>
        <begin position="882"/>
        <end position="893"/>
    </location>
</feature>
<organism evidence="15 16">
    <name type="scientific">Argiope bruennichi</name>
    <name type="common">Wasp spider</name>
    <name type="synonym">Aranea bruennichi</name>
    <dbReference type="NCBI Taxonomy" id="94029"/>
    <lineage>
        <taxon>Eukaryota</taxon>
        <taxon>Metazoa</taxon>
        <taxon>Ecdysozoa</taxon>
        <taxon>Arthropoda</taxon>
        <taxon>Chelicerata</taxon>
        <taxon>Arachnida</taxon>
        <taxon>Araneae</taxon>
        <taxon>Araneomorphae</taxon>
        <taxon>Entelegynae</taxon>
        <taxon>Araneoidea</taxon>
        <taxon>Araneidae</taxon>
        <taxon>Argiope</taxon>
    </lineage>
</organism>
<evidence type="ECO:0000256" key="1">
    <source>
        <dbReference type="ARBA" id="ARBA00004651"/>
    </source>
</evidence>
<evidence type="ECO:0000259" key="14">
    <source>
        <dbReference type="PROSITE" id="PS50259"/>
    </source>
</evidence>
<dbReference type="GO" id="GO:0007214">
    <property type="term" value="P:gamma-aminobutyric acid signaling pathway"/>
    <property type="evidence" value="ECO:0007669"/>
    <property type="project" value="TreeGrafter"/>
</dbReference>
<evidence type="ECO:0000256" key="10">
    <source>
        <dbReference type="ARBA" id="ARBA00023224"/>
    </source>
</evidence>
<evidence type="ECO:0000256" key="4">
    <source>
        <dbReference type="ARBA" id="ARBA00022729"/>
    </source>
</evidence>
<keyword evidence="3 13" id="KW-0812">Transmembrane</keyword>
<keyword evidence="5 13" id="KW-1133">Transmembrane helix</keyword>
<keyword evidence="2" id="KW-1003">Cell membrane</keyword>
<proteinExistence type="predicted"/>
<dbReference type="InterPro" id="IPR028082">
    <property type="entry name" value="Peripla_BP_I"/>
</dbReference>
<dbReference type="InterPro" id="IPR017979">
    <property type="entry name" value="GPCR_3_CS"/>
</dbReference>
<evidence type="ECO:0000313" key="16">
    <source>
        <dbReference type="Proteomes" id="UP000807504"/>
    </source>
</evidence>
<feature type="region of interest" description="Disordered" evidence="12">
    <location>
        <begin position="951"/>
        <end position="979"/>
    </location>
</feature>
<feature type="region of interest" description="Disordered" evidence="12">
    <location>
        <begin position="878"/>
        <end position="931"/>
    </location>
</feature>
<evidence type="ECO:0000256" key="3">
    <source>
        <dbReference type="ARBA" id="ARBA00022692"/>
    </source>
</evidence>
<feature type="transmembrane region" description="Helical" evidence="13">
    <location>
        <begin position="696"/>
        <end position="713"/>
    </location>
</feature>
<comment type="subcellular location">
    <subcellularLocation>
        <location evidence="1">Cell membrane</location>
        <topology evidence="1">Multi-pass membrane protein</topology>
    </subcellularLocation>
</comment>
<evidence type="ECO:0000256" key="8">
    <source>
        <dbReference type="ARBA" id="ARBA00023170"/>
    </source>
</evidence>
<reference evidence="15" key="2">
    <citation type="submission" date="2020-06" db="EMBL/GenBank/DDBJ databases">
        <authorList>
            <person name="Sheffer M."/>
        </authorList>
    </citation>
    <scope>NUCLEOTIDE SEQUENCE</scope>
</reference>
<dbReference type="GO" id="GO:0038039">
    <property type="term" value="C:G protein-coupled receptor heterodimeric complex"/>
    <property type="evidence" value="ECO:0007669"/>
    <property type="project" value="TreeGrafter"/>
</dbReference>
<evidence type="ECO:0000256" key="2">
    <source>
        <dbReference type="ARBA" id="ARBA00022475"/>
    </source>
</evidence>
<dbReference type="GO" id="GO:0004965">
    <property type="term" value="F:G protein-coupled GABA receptor activity"/>
    <property type="evidence" value="ECO:0007669"/>
    <property type="project" value="InterPro"/>
</dbReference>
<feature type="transmembrane region" description="Helical" evidence="13">
    <location>
        <begin position="481"/>
        <end position="506"/>
    </location>
</feature>
<dbReference type="FunFam" id="3.40.50.2300:FF:000063">
    <property type="entry name" value="Gamma-aminobutyric acid type B receptor subunit"/>
    <property type="match status" value="1"/>
</dbReference>
<feature type="domain" description="G-protein coupled receptors family 3 profile" evidence="14">
    <location>
        <begin position="481"/>
        <end position="748"/>
    </location>
</feature>
<evidence type="ECO:0000313" key="15">
    <source>
        <dbReference type="EMBL" id="KAF8768151.1"/>
    </source>
</evidence>
<keyword evidence="10" id="KW-0807">Transducer</keyword>
<keyword evidence="16" id="KW-1185">Reference proteome</keyword>
<evidence type="ECO:0000256" key="6">
    <source>
        <dbReference type="ARBA" id="ARBA00023040"/>
    </source>
</evidence>
<keyword evidence="6" id="KW-0297">G-protein coupled receptor</keyword>
<gene>
    <name evidence="15" type="ORF">HNY73_021000</name>
</gene>